<sequence length="740" mass="82830">MSVQEAVPQPAKAREELVVVSASTDGRLADTWPQDGPALAQALELSLADEAPPSSVPGYHIVRRLGAGRFGSVWLAREQNTGKLVAIKFYSRRRGLDWSLLGREVEKLAVLYTSRHIVRLLAVGWDHDPPYYVMEYLASGSLAQKLEQGPLPVHQAVAIATRVAQALVHAHGSGILHCDLKPANVLLDPDGEPRLCDFGQSRLADERSHALGTLFYMAPEQADLKAVPDARWDVYALGALLYHMLCGQPPHKTDDNEQALRRPGTVEERLARYQEIVREGPRPSAHRRVHGVDGPLADLIDRCLSVDPARRLPNAQAVLDRLVARERYRARRPLIWLGLVLPTALVLALIPFALDALHAAVSTTRSNLIRRALESDVLSANLLADGIERELQHRIQQLEALTEDDEIRAAIREFAAEPLERRGPLFELLDARVQRIEQRLEELHRLDDASWFLQDARGVQRWRSPMSETVDELFSFRDYFHGQAADYPEGQVPADIAPIRRPHLSRPYRSRSSNRYVVALSAPVFDRPADKAASLREVIAVLARSFYLSRLLQDYEDSLRAQGNAEGRKLALLDRRTWSLLAHQWMDDEHLERLEDPVHQLRIDEALIARLAGPSTVGPQPAAPAGQAGPPRLHVDRVDNYRDPVAAFAPREYGGEWLAAFSPIGDTGWIAIVQEPKAPVLRPVEELRERLVRTAAAGIALVTLLVGGSWWMILSRLSDVRPRWWPRRPQVFRPDAALTG</sequence>
<dbReference type="SUPFAM" id="SSF56112">
    <property type="entry name" value="Protein kinase-like (PK-like)"/>
    <property type="match status" value="1"/>
</dbReference>
<evidence type="ECO:0000256" key="1">
    <source>
        <dbReference type="ARBA" id="ARBA00022527"/>
    </source>
</evidence>
<dbReference type="AlphaFoldDB" id="A0A7C4LLT0"/>
<evidence type="ECO:0000256" key="6">
    <source>
        <dbReference type="PROSITE-ProRule" id="PRU10141"/>
    </source>
</evidence>
<accession>A0A7C4LLT0</accession>
<dbReference type="InterPro" id="IPR017441">
    <property type="entry name" value="Protein_kinase_ATP_BS"/>
</dbReference>
<keyword evidence="3 6" id="KW-0547">Nucleotide-binding</keyword>
<evidence type="ECO:0000256" key="7">
    <source>
        <dbReference type="SAM" id="Coils"/>
    </source>
</evidence>
<keyword evidence="8" id="KW-1133">Transmembrane helix</keyword>
<evidence type="ECO:0000256" key="3">
    <source>
        <dbReference type="ARBA" id="ARBA00022741"/>
    </source>
</evidence>
<name>A0A7C4LLT0_9PLAN</name>
<protein>
    <submittedName>
        <fullName evidence="10">Serine/threonine protein kinase</fullName>
    </submittedName>
</protein>
<dbReference type="Gene3D" id="1.10.510.10">
    <property type="entry name" value="Transferase(Phosphotransferase) domain 1"/>
    <property type="match status" value="1"/>
</dbReference>
<comment type="caution">
    <text evidence="10">The sequence shown here is derived from an EMBL/GenBank/DDBJ whole genome shotgun (WGS) entry which is preliminary data.</text>
</comment>
<proteinExistence type="predicted"/>
<dbReference type="Gene3D" id="3.30.450.20">
    <property type="entry name" value="PAS domain"/>
    <property type="match status" value="1"/>
</dbReference>
<feature type="binding site" evidence="6">
    <location>
        <position position="88"/>
    </location>
    <ligand>
        <name>ATP</name>
        <dbReference type="ChEBI" id="CHEBI:30616"/>
    </ligand>
</feature>
<dbReference type="InterPro" id="IPR008271">
    <property type="entry name" value="Ser/Thr_kinase_AS"/>
</dbReference>
<keyword evidence="2" id="KW-0808">Transferase</keyword>
<evidence type="ECO:0000256" key="2">
    <source>
        <dbReference type="ARBA" id="ARBA00022679"/>
    </source>
</evidence>
<keyword evidence="8" id="KW-0812">Transmembrane</keyword>
<dbReference type="CDD" id="cd14014">
    <property type="entry name" value="STKc_PknB_like"/>
    <property type="match status" value="1"/>
</dbReference>
<reference evidence="10" key="1">
    <citation type="journal article" date="2020" name="mSystems">
        <title>Genome- and Community-Level Interaction Insights into Carbon Utilization and Element Cycling Functions of Hydrothermarchaeota in Hydrothermal Sediment.</title>
        <authorList>
            <person name="Zhou Z."/>
            <person name="Liu Y."/>
            <person name="Xu W."/>
            <person name="Pan J."/>
            <person name="Luo Z.H."/>
            <person name="Li M."/>
        </authorList>
    </citation>
    <scope>NUCLEOTIDE SEQUENCE [LARGE SCALE GENOMIC DNA]</scope>
    <source>
        <strain evidence="10">SpSt-508</strain>
    </source>
</reference>
<organism evidence="10">
    <name type="scientific">Schlesneria paludicola</name>
    <dbReference type="NCBI Taxonomy" id="360056"/>
    <lineage>
        <taxon>Bacteria</taxon>
        <taxon>Pseudomonadati</taxon>
        <taxon>Planctomycetota</taxon>
        <taxon>Planctomycetia</taxon>
        <taxon>Planctomycetales</taxon>
        <taxon>Planctomycetaceae</taxon>
        <taxon>Schlesneria</taxon>
    </lineage>
</organism>
<dbReference type="InterPro" id="IPR000719">
    <property type="entry name" value="Prot_kinase_dom"/>
</dbReference>
<dbReference type="PROSITE" id="PS00107">
    <property type="entry name" value="PROTEIN_KINASE_ATP"/>
    <property type="match status" value="1"/>
</dbReference>
<evidence type="ECO:0000256" key="5">
    <source>
        <dbReference type="ARBA" id="ARBA00022840"/>
    </source>
</evidence>
<dbReference type="SMART" id="SM00220">
    <property type="entry name" value="S_TKc"/>
    <property type="match status" value="1"/>
</dbReference>
<keyword evidence="8" id="KW-0472">Membrane</keyword>
<dbReference type="PANTHER" id="PTHR24350">
    <property type="entry name" value="SERINE/THREONINE-PROTEIN KINASE IAL-RELATED"/>
    <property type="match status" value="1"/>
</dbReference>
<evidence type="ECO:0000256" key="8">
    <source>
        <dbReference type="SAM" id="Phobius"/>
    </source>
</evidence>
<keyword evidence="4 10" id="KW-0418">Kinase</keyword>
<keyword evidence="1 10" id="KW-0723">Serine/threonine-protein kinase</keyword>
<dbReference type="PROSITE" id="PS50011">
    <property type="entry name" value="PROTEIN_KINASE_DOM"/>
    <property type="match status" value="1"/>
</dbReference>
<feature type="domain" description="Protein kinase" evidence="9">
    <location>
        <begin position="59"/>
        <end position="323"/>
    </location>
</feature>
<dbReference type="PROSITE" id="PS00108">
    <property type="entry name" value="PROTEIN_KINASE_ST"/>
    <property type="match status" value="1"/>
</dbReference>
<dbReference type="EMBL" id="DSVQ01000016">
    <property type="protein sequence ID" value="HGT40282.1"/>
    <property type="molecule type" value="Genomic_DNA"/>
</dbReference>
<dbReference type="InterPro" id="IPR030616">
    <property type="entry name" value="Aur-like"/>
</dbReference>
<evidence type="ECO:0000313" key="10">
    <source>
        <dbReference type="EMBL" id="HGT40282.1"/>
    </source>
</evidence>
<feature type="coiled-coil region" evidence="7">
    <location>
        <begin position="384"/>
        <end position="446"/>
    </location>
</feature>
<gene>
    <name evidence="10" type="ORF">ENS64_13625</name>
</gene>
<dbReference type="Pfam" id="PF00069">
    <property type="entry name" value="Pkinase"/>
    <property type="match status" value="1"/>
</dbReference>
<dbReference type="GO" id="GO:0004674">
    <property type="term" value="F:protein serine/threonine kinase activity"/>
    <property type="evidence" value="ECO:0007669"/>
    <property type="project" value="UniProtKB-KW"/>
</dbReference>
<dbReference type="GO" id="GO:0005524">
    <property type="term" value="F:ATP binding"/>
    <property type="evidence" value="ECO:0007669"/>
    <property type="project" value="UniProtKB-UniRule"/>
</dbReference>
<feature type="transmembrane region" description="Helical" evidence="8">
    <location>
        <begin position="334"/>
        <end position="354"/>
    </location>
</feature>
<evidence type="ECO:0000256" key="4">
    <source>
        <dbReference type="ARBA" id="ARBA00022777"/>
    </source>
</evidence>
<keyword evidence="7" id="KW-0175">Coiled coil</keyword>
<dbReference type="InterPro" id="IPR011009">
    <property type="entry name" value="Kinase-like_dom_sf"/>
</dbReference>
<evidence type="ECO:0000259" key="9">
    <source>
        <dbReference type="PROSITE" id="PS50011"/>
    </source>
</evidence>
<keyword evidence="5 6" id="KW-0067">ATP-binding</keyword>
<feature type="transmembrane region" description="Helical" evidence="8">
    <location>
        <begin position="695"/>
        <end position="714"/>
    </location>
</feature>